<gene>
    <name evidence="1" type="ORF">HNQ96_003861</name>
</gene>
<reference evidence="1 2" key="1">
    <citation type="submission" date="2020-08" db="EMBL/GenBank/DDBJ databases">
        <title>Genomic Encyclopedia of Type Strains, Phase IV (KMG-IV): sequencing the most valuable type-strain genomes for metagenomic binning, comparative biology and taxonomic classification.</title>
        <authorList>
            <person name="Goeker M."/>
        </authorList>
    </citation>
    <scope>NUCLEOTIDE SEQUENCE [LARGE SCALE GENOMIC DNA]</scope>
    <source>
        <strain evidence="1 2">DSM 17454</strain>
    </source>
</reference>
<organism evidence="1 2">
    <name type="scientific">Aminobacter carboxidus</name>
    <dbReference type="NCBI Taxonomy" id="376165"/>
    <lineage>
        <taxon>Bacteria</taxon>
        <taxon>Pseudomonadati</taxon>
        <taxon>Pseudomonadota</taxon>
        <taxon>Alphaproteobacteria</taxon>
        <taxon>Hyphomicrobiales</taxon>
        <taxon>Phyllobacteriaceae</taxon>
        <taxon>Aminobacter</taxon>
    </lineage>
</organism>
<sequence length="64" mass="7310">MNWARQDSFDHDTHRAGLHFRTTPCTSRITLDLTIVGRSINIGNQVKDCRKCAFKQPISNPSRP</sequence>
<evidence type="ECO:0000313" key="1">
    <source>
        <dbReference type="EMBL" id="MBB6467978.1"/>
    </source>
</evidence>
<protein>
    <submittedName>
        <fullName evidence="1">Uncharacterized protein</fullName>
    </submittedName>
</protein>
<dbReference type="AlphaFoldDB" id="A0A8E2BDG9"/>
<comment type="caution">
    <text evidence="1">The sequence shown here is derived from an EMBL/GenBank/DDBJ whole genome shotgun (WGS) entry which is preliminary data.</text>
</comment>
<evidence type="ECO:0000313" key="2">
    <source>
        <dbReference type="Proteomes" id="UP000532373"/>
    </source>
</evidence>
<dbReference type="Proteomes" id="UP000532373">
    <property type="component" value="Unassembled WGS sequence"/>
</dbReference>
<accession>A0A8E2BDG9</accession>
<dbReference type="EMBL" id="JACHGI010000007">
    <property type="protein sequence ID" value="MBB6467978.1"/>
    <property type="molecule type" value="Genomic_DNA"/>
</dbReference>
<proteinExistence type="predicted"/>
<name>A0A8E2BDG9_9HYPH</name>